<evidence type="ECO:0000313" key="9">
    <source>
        <dbReference type="EMBL" id="KGF03612.1"/>
    </source>
</evidence>
<keyword evidence="4" id="KW-0762">Sugar transport</keyword>
<keyword evidence="5" id="KW-0808">Transferase</keyword>
<evidence type="ECO:0000313" key="10">
    <source>
        <dbReference type="Proteomes" id="UP000029579"/>
    </source>
</evidence>
<dbReference type="Pfam" id="PF03830">
    <property type="entry name" value="PTSIIB_sorb"/>
    <property type="match status" value="1"/>
</dbReference>
<dbReference type="OrthoDB" id="9788818at2"/>
<proteinExistence type="predicted"/>
<evidence type="ECO:0000256" key="6">
    <source>
        <dbReference type="ARBA" id="ARBA00022683"/>
    </source>
</evidence>
<organism evidence="9 10">
    <name type="scientific">Anaerococcus lactolyticus S7-1-13</name>
    <dbReference type="NCBI Taxonomy" id="1284686"/>
    <lineage>
        <taxon>Bacteria</taxon>
        <taxon>Bacillati</taxon>
        <taxon>Bacillota</taxon>
        <taxon>Tissierellia</taxon>
        <taxon>Tissierellales</taxon>
        <taxon>Peptoniphilaceae</taxon>
        <taxon>Anaerococcus</taxon>
    </lineage>
</organism>
<dbReference type="InterPro" id="IPR036667">
    <property type="entry name" value="PTS_IIB_sorbose-sp_sf"/>
</dbReference>
<protein>
    <submittedName>
        <fullName evidence="9">PTS mannose transporter subunit IIB</fullName>
    </submittedName>
</protein>
<keyword evidence="2" id="KW-0813">Transport</keyword>
<evidence type="ECO:0000256" key="5">
    <source>
        <dbReference type="ARBA" id="ARBA00022679"/>
    </source>
</evidence>
<dbReference type="GO" id="GO:0005737">
    <property type="term" value="C:cytoplasm"/>
    <property type="evidence" value="ECO:0007669"/>
    <property type="project" value="UniProtKB-SubCell"/>
</dbReference>
<comment type="caution">
    <text evidence="9">The sequence shown here is derived from an EMBL/GenBank/DDBJ whole genome shotgun (WGS) entry which is preliminary data.</text>
</comment>
<evidence type="ECO:0000256" key="1">
    <source>
        <dbReference type="ARBA" id="ARBA00004496"/>
    </source>
</evidence>
<dbReference type="Gene3D" id="3.40.35.10">
    <property type="entry name" value="Phosphotransferase system, sorbose subfamily IIB component"/>
    <property type="match status" value="1"/>
</dbReference>
<feature type="domain" description="PTS EIIB type-4" evidence="8">
    <location>
        <begin position="1"/>
        <end position="164"/>
    </location>
</feature>
<keyword evidence="3" id="KW-0963">Cytoplasm</keyword>
<dbReference type="GO" id="GO:0016301">
    <property type="term" value="F:kinase activity"/>
    <property type="evidence" value="ECO:0007669"/>
    <property type="project" value="UniProtKB-KW"/>
</dbReference>
<evidence type="ECO:0000256" key="7">
    <source>
        <dbReference type="ARBA" id="ARBA00022777"/>
    </source>
</evidence>
<evidence type="ECO:0000256" key="2">
    <source>
        <dbReference type="ARBA" id="ARBA00022448"/>
    </source>
</evidence>
<dbReference type="RefSeq" id="WP_037327987.1">
    <property type="nucleotide sequence ID" value="NZ_JRMW01000037.1"/>
</dbReference>
<gene>
    <name evidence="9" type="ORF">HMPREF1630_06055</name>
</gene>
<dbReference type="EMBL" id="JRMW01000037">
    <property type="protein sequence ID" value="KGF03612.1"/>
    <property type="molecule type" value="Genomic_DNA"/>
</dbReference>
<accession>A0A095YAJ3</accession>
<keyword evidence="7" id="KW-0418">Kinase</keyword>
<dbReference type="eggNOG" id="COG3444">
    <property type="taxonomic scope" value="Bacteria"/>
</dbReference>
<dbReference type="InterPro" id="IPR004720">
    <property type="entry name" value="PTS_IIB_sorbose-sp"/>
</dbReference>
<comment type="subcellular location">
    <subcellularLocation>
        <location evidence="1">Cytoplasm</location>
    </subcellularLocation>
</comment>
<dbReference type="AlphaFoldDB" id="A0A095YAJ3"/>
<sequence>MTITLARVDDRVIHGQTMTRWAASRKLDAFVIASDKVAGDELRKKVLKSAANPHKLGIYDNKTSVEKIKMASESNKDFFVISDSPQNFAEILKMGGDFGKVLNIGPMNTRPGAKVLGKTTAIDQADYDAFEYMHNHGIELQFQIIPEDSIRTWEQIKKLYDAAE</sequence>
<dbReference type="GO" id="GO:0008982">
    <property type="term" value="F:protein-N(PI)-phosphohistidine-sugar phosphotransferase activity"/>
    <property type="evidence" value="ECO:0007669"/>
    <property type="project" value="InterPro"/>
</dbReference>
<evidence type="ECO:0000259" key="8">
    <source>
        <dbReference type="PROSITE" id="PS51101"/>
    </source>
</evidence>
<dbReference type="SUPFAM" id="SSF52728">
    <property type="entry name" value="PTS IIb component"/>
    <property type="match status" value="1"/>
</dbReference>
<dbReference type="Proteomes" id="UP000029579">
    <property type="component" value="Unassembled WGS sequence"/>
</dbReference>
<dbReference type="GO" id="GO:0009401">
    <property type="term" value="P:phosphoenolpyruvate-dependent sugar phosphotransferase system"/>
    <property type="evidence" value="ECO:0007669"/>
    <property type="project" value="UniProtKB-KW"/>
</dbReference>
<name>A0A095YAJ3_9FIRM</name>
<reference evidence="9 10" key="1">
    <citation type="submission" date="2014-07" db="EMBL/GenBank/DDBJ databases">
        <authorList>
            <person name="McCorrison J."/>
            <person name="Sanka R."/>
            <person name="Torralba M."/>
            <person name="Gillis M."/>
            <person name="Haft D.H."/>
            <person name="Methe B."/>
            <person name="Sutton G."/>
            <person name="Nelson K.E."/>
        </authorList>
    </citation>
    <scope>NUCLEOTIDE SEQUENCE [LARGE SCALE GENOMIC DNA]</scope>
    <source>
        <strain evidence="9 10">S7-1-13</strain>
    </source>
</reference>
<keyword evidence="6" id="KW-0598">Phosphotransferase system</keyword>
<evidence type="ECO:0000256" key="3">
    <source>
        <dbReference type="ARBA" id="ARBA00022490"/>
    </source>
</evidence>
<dbReference type="PROSITE" id="PS51101">
    <property type="entry name" value="PTS_EIIB_TYPE_4"/>
    <property type="match status" value="1"/>
</dbReference>
<evidence type="ECO:0000256" key="4">
    <source>
        <dbReference type="ARBA" id="ARBA00022597"/>
    </source>
</evidence>